<keyword evidence="1" id="KW-1133">Transmembrane helix</keyword>
<reference evidence="2 3" key="1">
    <citation type="journal article" date="2017" name="Nat. Commun.">
        <title>Genome assembly with in vitro proximity ligation data and whole-genome triplication in lettuce.</title>
        <authorList>
            <person name="Reyes-Chin-Wo S."/>
            <person name="Wang Z."/>
            <person name="Yang X."/>
            <person name="Kozik A."/>
            <person name="Arikit S."/>
            <person name="Song C."/>
            <person name="Xia L."/>
            <person name="Froenicke L."/>
            <person name="Lavelle D.O."/>
            <person name="Truco M.J."/>
            <person name="Xia R."/>
            <person name="Zhu S."/>
            <person name="Xu C."/>
            <person name="Xu H."/>
            <person name="Xu X."/>
            <person name="Cox K."/>
            <person name="Korf I."/>
            <person name="Meyers B.C."/>
            <person name="Michelmore R.W."/>
        </authorList>
    </citation>
    <scope>NUCLEOTIDE SEQUENCE [LARGE SCALE GENOMIC DNA]</scope>
    <source>
        <strain evidence="3">cv. Salinas</strain>
        <tissue evidence="2">Seedlings</tissue>
    </source>
</reference>
<gene>
    <name evidence="2" type="ORF">LSAT_V11C500256540</name>
</gene>
<accession>A0A9R1VI61</accession>
<sequence length="95" mass="11590">MTCGWILRYDIYYLLNLLYFIFKKHNYWNIPNDAPKKETLKVCNKSWRAYKSTLVTDFMDNDLDASTFYPYLTKELWEDFVKLKSTKEFQVFFGL</sequence>
<dbReference type="EMBL" id="NBSK02000005">
    <property type="protein sequence ID" value="KAJ0205503.1"/>
    <property type="molecule type" value="Genomic_DNA"/>
</dbReference>
<feature type="transmembrane region" description="Helical" evidence="1">
    <location>
        <begin position="6"/>
        <end position="22"/>
    </location>
</feature>
<name>A0A9R1VI61_LACSA</name>
<protein>
    <submittedName>
        <fullName evidence="2">Uncharacterized protein</fullName>
    </submittedName>
</protein>
<organism evidence="2 3">
    <name type="scientific">Lactuca sativa</name>
    <name type="common">Garden lettuce</name>
    <dbReference type="NCBI Taxonomy" id="4236"/>
    <lineage>
        <taxon>Eukaryota</taxon>
        <taxon>Viridiplantae</taxon>
        <taxon>Streptophyta</taxon>
        <taxon>Embryophyta</taxon>
        <taxon>Tracheophyta</taxon>
        <taxon>Spermatophyta</taxon>
        <taxon>Magnoliopsida</taxon>
        <taxon>eudicotyledons</taxon>
        <taxon>Gunneridae</taxon>
        <taxon>Pentapetalae</taxon>
        <taxon>asterids</taxon>
        <taxon>campanulids</taxon>
        <taxon>Asterales</taxon>
        <taxon>Asteraceae</taxon>
        <taxon>Cichorioideae</taxon>
        <taxon>Cichorieae</taxon>
        <taxon>Lactucinae</taxon>
        <taxon>Lactuca</taxon>
    </lineage>
</organism>
<proteinExistence type="predicted"/>
<comment type="caution">
    <text evidence="2">The sequence shown here is derived from an EMBL/GenBank/DDBJ whole genome shotgun (WGS) entry which is preliminary data.</text>
</comment>
<dbReference type="Proteomes" id="UP000235145">
    <property type="component" value="Unassembled WGS sequence"/>
</dbReference>
<evidence type="ECO:0000313" key="2">
    <source>
        <dbReference type="EMBL" id="KAJ0205503.1"/>
    </source>
</evidence>
<keyword evidence="1" id="KW-0472">Membrane</keyword>
<keyword evidence="3" id="KW-1185">Reference proteome</keyword>
<evidence type="ECO:0000313" key="3">
    <source>
        <dbReference type="Proteomes" id="UP000235145"/>
    </source>
</evidence>
<dbReference type="AlphaFoldDB" id="A0A9R1VI61"/>
<evidence type="ECO:0000256" key="1">
    <source>
        <dbReference type="SAM" id="Phobius"/>
    </source>
</evidence>
<keyword evidence="1" id="KW-0812">Transmembrane</keyword>